<feature type="transmembrane region" description="Helical" evidence="1">
    <location>
        <begin position="138"/>
        <end position="158"/>
    </location>
</feature>
<feature type="transmembrane region" description="Helical" evidence="1">
    <location>
        <begin position="53"/>
        <end position="79"/>
    </location>
</feature>
<dbReference type="GO" id="GO:0006629">
    <property type="term" value="P:lipid metabolic process"/>
    <property type="evidence" value="ECO:0007669"/>
    <property type="project" value="InterPro"/>
</dbReference>
<dbReference type="InterPro" id="IPR055782">
    <property type="entry name" value="DUF7358"/>
</dbReference>
<dbReference type="InterPro" id="IPR029058">
    <property type="entry name" value="AB_hydrolase_fold"/>
</dbReference>
<organism evidence="4 5">
    <name type="scientific">Chloropicon primus</name>
    <dbReference type="NCBI Taxonomy" id="1764295"/>
    <lineage>
        <taxon>Eukaryota</taxon>
        <taxon>Viridiplantae</taxon>
        <taxon>Chlorophyta</taxon>
        <taxon>Chloropicophyceae</taxon>
        <taxon>Chloropicales</taxon>
        <taxon>Chloropicaceae</taxon>
        <taxon>Chloropicon</taxon>
    </lineage>
</organism>
<evidence type="ECO:0000313" key="5">
    <source>
        <dbReference type="Proteomes" id="UP000316726"/>
    </source>
</evidence>
<keyword evidence="5" id="KW-1185">Reference proteome</keyword>
<evidence type="ECO:0000259" key="3">
    <source>
        <dbReference type="Pfam" id="PF24057"/>
    </source>
</evidence>
<dbReference type="EMBL" id="CP031036">
    <property type="protein sequence ID" value="QDZ19656.1"/>
    <property type="molecule type" value="Genomic_DNA"/>
</dbReference>
<dbReference type="AlphaFoldDB" id="A0A5B8MGT0"/>
<dbReference type="Proteomes" id="UP000316726">
    <property type="component" value="Chromosome 3"/>
</dbReference>
<dbReference type="CDD" id="cd00519">
    <property type="entry name" value="Lipase_3"/>
    <property type="match status" value="1"/>
</dbReference>
<reference evidence="4 5" key="1">
    <citation type="submission" date="2018-07" db="EMBL/GenBank/DDBJ databases">
        <title>The complete nuclear genome of the prasinophyte Chloropicon primus (CCMP1205).</title>
        <authorList>
            <person name="Pombert J.-F."/>
            <person name="Otis C."/>
            <person name="Turmel M."/>
            <person name="Lemieux C."/>
        </authorList>
    </citation>
    <scope>NUCLEOTIDE SEQUENCE [LARGE SCALE GENOMIC DNA]</scope>
    <source>
        <strain evidence="4 5">CCMP1205</strain>
    </source>
</reference>
<keyword evidence="1" id="KW-0472">Membrane</keyword>
<keyword evidence="1" id="KW-1133">Transmembrane helix</keyword>
<keyword evidence="1" id="KW-0812">Transmembrane</keyword>
<feature type="domain" description="Fungal lipase-type" evidence="2">
    <location>
        <begin position="440"/>
        <end position="591"/>
    </location>
</feature>
<feature type="domain" description="DUF7358" evidence="3">
    <location>
        <begin position="18"/>
        <end position="230"/>
    </location>
</feature>
<sequence length="867" mass="97157">MVASSSTSGLAPLSVRFRVSAAVSVLLQCSNVAFCAVLLSWQAKYPGRCRARSWVFSVSQIVLSVARLAVMATSAVLMYRAARAAAAEATLSATKRTKSKYESKGGEERDARAVVDARCSTQVHYDRVLVLNAFVEPAFSLVQLGFAIAVLALFVANFEECSLHEYQKPYIGLSIAAICVEWLYVCLRLAYGSHVITWRGLFGFELGPWEKHFQERLDHMIRFMLCCFLRKPSYMFVTTSALGRAPHPVAMGLAKMFDFRAYGTASMLEFFRAMDHIRREDTVWSEEQRRRQLKDLVGSHPMSERHRKLLLEACTFVRFSSASYTGVALDLVRMLKHFNPFLTLRRQELFRSAFSPKESSANAVERTDSSCIQARILGDNFYGGHTKAFARYACIKFQDVLGGRVGACEGQHIRPEGMSSVTGLLSYFVVRSLKQRTLIIAIRGTADMEDILIDLHAYEGVCLHEDVGLSNPDSKNLKGCGWAHFGVLEATREVYLELMGENRKDGILPRLMSSPEYEGWALRVVGQSLGAAVASLLTLRLRKRYPHIHCFAYNPLPVVDANVVETVGIETCKALVTQLTCNQDVVSRVTFPSVMRLHERVCTEMIKVQQNPWQGDCCKLCCCPDMRGTGAGCNFVCNLFSYCFGHANDHLDDIFDKHGRTHKSPSYVISTPEELEANYRAAQTQDSDLQSFRVSPKVASSAWKPELMRLDTKTRNVTPQIGKTNALLGSHEFKSKSWCTPQDMNFPLGEDALSPKSFKDRWNTLRNSTADVTMTPPTVADLSFGSQELHQESHIALSFGGIRFVLFGEILNVLSCKDGDKDTWFAMHEAPESFQNIILCDSMFVDHMPWHLEAGLHIISERLTQPK</sequence>
<dbReference type="InterPro" id="IPR002921">
    <property type="entry name" value="Fungal_lipase-type"/>
</dbReference>
<protein>
    <submittedName>
        <fullName evidence="4">Uncharacterized protein</fullName>
    </submittedName>
</protein>
<dbReference type="Gene3D" id="3.40.50.1820">
    <property type="entry name" value="alpha/beta hydrolase"/>
    <property type="match status" value="1"/>
</dbReference>
<feature type="transmembrane region" description="Helical" evidence="1">
    <location>
        <begin position="170"/>
        <end position="191"/>
    </location>
</feature>
<gene>
    <name evidence="4" type="ORF">A3770_03p21740</name>
</gene>
<dbReference type="Pfam" id="PF01764">
    <property type="entry name" value="Lipase_3"/>
    <property type="match status" value="1"/>
</dbReference>
<accession>A0A5B8MGT0</accession>
<dbReference type="OrthoDB" id="512192at2759"/>
<proteinExistence type="predicted"/>
<dbReference type="SUPFAM" id="SSF53474">
    <property type="entry name" value="alpha/beta-Hydrolases"/>
    <property type="match status" value="1"/>
</dbReference>
<dbReference type="PANTHER" id="PTHR47030:SF2">
    <property type="entry name" value="LIPASE CLASS 3 FAMILY PROTEIN"/>
    <property type="match status" value="1"/>
</dbReference>
<dbReference type="Pfam" id="PF24057">
    <property type="entry name" value="DUF7358"/>
    <property type="match status" value="1"/>
</dbReference>
<evidence type="ECO:0000313" key="4">
    <source>
        <dbReference type="EMBL" id="QDZ19656.1"/>
    </source>
</evidence>
<evidence type="ECO:0000259" key="2">
    <source>
        <dbReference type="Pfam" id="PF01764"/>
    </source>
</evidence>
<name>A0A5B8MGT0_9CHLO</name>
<feature type="transmembrane region" description="Helical" evidence="1">
    <location>
        <begin position="20"/>
        <end position="41"/>
    </location>
</feature>
<dbReference type="PANTHER" id="PTHR47030">
    <property type="entry name" value="LIPASE CLASS 3 FAMILY PROTEIN"/>
    <property type="match status" value="1"/>
</dbReference>
<evidence type="ECO:0000256" key="1">
    <source>
        <dbReference type="SAM" id="Phobius"/>
    </source>
</evidence>